<dbReference type="AlphaFoldDB" id="A0A9N8D7M9"/>
<protein>
    <submittedName>
        <fullName evidence="2">Uncharacterized protein</fullName>
    </submittedName>
</protein>
<feature type="region of interest" description="Disordered" evidence="1">
    <location>
        <begin position="101"/>
        <end position="123"/>
    </location>
</feature>
<dbReference type="Proteomes" id="UP000834611">
    <property type="component" value="Unassembled WGS sequence"/>
</dbReference>
<name>A0A9N8D7M9_PRORE</name>
<sequence length="225" mass="23645">MHCEKLDGPTTNMSGQVVARANLSARQAKAMGLLTSGTYGRRSSTLSANADLTLSLVSKLQAKAGLLGSTLYKLTWKQRTTQQQRLIYALRASVPRISDSASIGWPTPTANSGSGAGTQGRQGGMNIQTAAKLAGCVSPIANDARGSKSSGTGKTLCLKLPGQVAITTPKRLTVTGEMQTGSTAQMTSGGLLNPEHSRWLMGLPAEWEDCVPTVMLSLRQSRKPS</sequence>
<accession>A0A9N8D7M9</accession>
<reference evidence="2" key="1">
    <citation type="submission" date="2020-05" db="EMBL/GenBank/DDBJ databases">
        <authorList>
            <person name="Delgado-Blas J."/>
        </authorList>
    </citation>
    <scope>NUCLEOTIDE SEQUENCE</scope>
    <source>
        <strain evidence="2">BB1453</strain>
    </source>
</reference>
<dbReference type="EMBL" id="CAHPSF010000011">
    <property type="protein sequence ID" value="CAB5709442.1"/>
    <property type="molecule type" value="Genomic_DNA"/>
</dbReference>
<evidence type="ECO:0000313" key="2">
    <source>
        <dbReference type="EMBL" id="CAB5709442.1"/>
    </source>
</evidence>
<proteinExistence type="predicted"/>
<gene>
    <name evidence="2" type="ORF">GHA_03422</name>
</gene>
<organism evidence="2 3">
    <name type="scientific">Providencia rettgeri</name>
    <dbReference type="NCBI Taxonomy" id="587"/>
    <lineage>
        <taxon>Bacteria</taxon>
        <taxon>Pseudomonadati</taxon>
        <taxon>Pseudomonadota</taxon>
        <taxon>Gammaproteobacteria</taxon>
        <taxon>Enterobacterales</taxon>
        <taxon>Morganellaceae</taxon>
        <taxon>Providencia</taxon>
    </lineage>
</organism>
<feature type="compositionally biased region" description="Gly residues" evidence="1">
    <location>
        <begin position="114"/>
        <end position="123"/>
    </location>
</feature>
<comment type="caution">
    <text evidence="2">The sequence shown here is derived from an EMBL/GenBank/DDBJ whole genome shotgun (WGS) entry which is preliminary data.</text>
</comment>
<evidence type="ECO:0000313" key="3">
    <source>
        <dbReference type="Proteomes" id="UP000834611"/>
    </source>
</evidence>
<evidence type="ECO:0000256" key="1">
    <source>
        <dbReference type="SAM" id="MobiDB-lite"/>
    </source>
</evidence>